<evidence type="ECO:0000256" key="1">
    <source>
        <dbReference type="SAM" id="MobiDB-lite"/>
    </source>
</evidence>
<keyword evidence="2" id="KW-0812">Transmembrane</keyword>
<evidence type="ECO:0000256" key="2">
    <source>
        <dbReference type="SAM" id="Phobius"/>
    </source>
</evidence>
<keyword evidence="2" id="KW-0472">Membrane</keyword>
<keyword evidence="4" id="KW-1185">Reference proteome</keyword>
<evidence type="ECO:0000313" key="4">
    <source>
        <dbReference type="Proteomes" id="UP000054558"/>
    </source>
</evidence>
<feature type="transmembrane region" description="Helical" evidence="2">
    <location>
        <begin position="6"/>
        <end position="30"/>
    </location>
</feature>
<evidence type="ECO:0000313" key="3">
    <source>
        <dbReference type="EMBL" id="GAQ86845.1"/>
    </source>
</evidence>
<proteinExistence type="predicted"/>
<gene>
    <name evidence="3" type="ORF">KFL_003150100</name>
</gene>
<name>A0A1Y1I7B2_KLENI</name>
<feature type="region of interest" description="Disordered" evidence="1">
    <location>
        <begin position="242"/>
        <end position="277"/>
    </location>
</feature>
<sequence>MTPFRTVVLFCVLSLIDMVAIVGVLCYQVAFQQYFAWHLYPLMLNRAVELMSFICSTGLLPASYSLLQVPLSVTSIALYMTSQPYETASCVAPFAMYAVLISYQFFVALLLVKSRRDCVSERQNMERVRSVVAARRAELEASAAEQRRQEINKVRDVYVAVEMPNGEVNAMVARLCRAPPLEVPNSAGDIPPAHQEQPTPKPDPSMEAEIQPLGREGMLRSGEEVTGGRLVLDRVVSVLAREGGDESPVEGNRGENVANGQGLRREAALDGGSETPR</sequence>
<feature type="transmembrane region" description="Helical" evidence="2">
    <location>
        <begin position="91"/>
        <end position="112"/>
    </location>
</feature>
<organism evidence="3 4">
    <name type="scientific">Klebsormidium nitens</name>
    <name type="common">Green alga</name>
    <name type="synonym">Ulothrix nitens</name>
    <dbReference type="NCBI Taxonomy" id="105231"/>
    <lineage>
        <taxon>Eukaryota</taxon>
        <taxon>Viridiplantae</taxon>
        <taxon>Streptophyta</taxon>
        <taxon>Klebsormidiophyceae</taxon>
        <taxon>Klebsormidiales</taxon>
        <taxon>Klebsormidiaceae</taxon>
        <taxon>Klebsormidium</taxon>
    </lineage>
</organism>
<dbReference type="OrthoDB" id="1924022at2759"/>
<dbReference type="Proteomes" id="UP000054558">
    <property type="component" value="Unassembled WGS sequence"/>
</dbReference>
<keyword evidence="2" id="KW-1133">Transmembrane helix</keyword>
<accession>A0A1Y1I7B2</accession>
<feature type="region of interest" description="Disordered" evidence="1">
    <location>
        <begin position="183"/>
        <end position="208"/>
    </location>
</feature>
<dbReference type="EMBL" id="DF237264">
    <property type="protein sequence ID" value="GAQ86845.1"/>
    <property type="molecule type" value="Genomic_DNA"/>
</dbReference>
<dbReference type="AlphaFoldDB" id="A0A1Y1I7B2"/>
<protein>
    <submittedName>
        <fullName evidence="3">Uncharacterized protein</fullName>
    </submittedName>
</protein>
<reference evidence="3 4" key="1">
    <citation type="journal article" date="2014" name="Nat. Commun.">
        <title>Klebsormidium flaccidum genome reveals primary factors for plant terrestrial adaptation.</title>
        <authorList>
            <person name="Hori K."/>
            <person name="Maruyama F."/>
            <person name="Fujisawa T."/>
            <person name="Togashi T."/>
            <person name="Yamamoto N."/>
            <person name="Seo M."/>
            <person name="Sato S."/>
            <person name="Yamada T."/>
            <person name="Mori H."/>
            <person name="Tajima N."/>
            <person name="Moriyama T."/>
            <person name="Ikeuchi M."/>
            <person name="Watanabe M."/>
            <person name="Wada H."/>
            <person name="Kobayashi K."/>
            <person name="Saito M."/>
            <person name="Masuda T."/>
            <person name="Sasaki-Sekimoto Y."/>
            <person name="Mashiguchi K."/>
            <person name="Awai K."/>
            <person name="Shimojima M."/>
            <person name="Masuda S."/>
            <person name="Iwai M."/>
            <person name="Nobusawa T."/>
            <person name="Narise T."/>
            <person name="Kondo S."/>
            <person name="Saito H."/>
            <person name="Sato R."/>
            <person name="Murakawa M."/>
            <person name="Ihara Y."/>
            <person name="Oshima-Yamada Y."/>
            <person name="Ohtaka K."/>
            <person name="Satoh M."/>
            <person name="Sonobe K."/>
            <person name="Ishii M."/>
            <person name="Ohtani R."/>
            <person name="Kanamori-Sato M."/>
            <person name="Honoki R."/>
            <person name="Miyazaki D."/>
            <person name="Mochizuki H."/>
            <person name="Umetsu J."/>
            <person name="Higashi K."/>
            <person name="Shibata D."/>
            <person name="Kamiya Y."/>
            <person name="Sato N."/>
            <person name="Nakamura Y."/>
            <person name="Tabata S."/>
            <person name="Ida S."/>
            <person name="Kurokawa K."/>
            <person name="Ohta H."/>
        </authorList>
    </citation>
    <scope>NUCLEOTIDE SEQUENCE [LARGE SCALE GENOMIC DNA]</scope>
    <source>
        <strain evidence="3 4">NIES-2285</strain>
    </source>
</reference>